<gene>
    <name evidence="7" type="ORF">NIES37_22260</name>
</gene>
<dbReference type="NCBIfam" id="NF045686">
    <property type="entry name" value="PhytoSynCyanob"/>
    <property type="match status" value="1"/>
</dbReference>
<dbReference type="GO" id="GO:0051996">
    <property type="term" value="F:squalene synthase [NAD(P)H] activity"/>
    <property type="evidence" value="ECO:0007669"/>
    <property type="project" value="InterPro"/>
</dbReference>
<keyword evidence="6" id="KW-0125">Carotenoid biosynthesis</keyword>
<evidence type="ECO:0000256" key="2">
    <source>
        <dbReference type="ARBA" id="ARBA00004829"/>
    </source>
</evidence>
<protein>
    <recommendedName>
        <fullName evidence="4">15-cis-phytoene synthase</fullName>
        <ecNumber evidence="4">2.5.1.32</ecNumber>
    </recommendedName>
</protein>
<dbReference type="InterPro" id="IPR002060">
    <property type="entry name" value="Squ/phyt_synthse"/>
</dbReference>
<evidence type="ECO:0000313" key="8">
    <source>
        <dbReference type="Proteomes" id="UP000218785"/>
    </source>
</evidence>
<dbReference type="InterPro" id="IPR044843">
    <property type="entry name" value="Trans_IPPS_bact-type"/>
</dbReference>
<dbReference type="SFLD" id="SFLDG01018">
    <property type="entry name" value="Squalene/Phytoene_Synthase_Lik"/>
    <property type="match status" value="1"/>
</dbReference>
<dbReference type="InterPro" id="IPR008949">
    <property type="entry name" value="Isoprenoid_synthase_dom_sf"/>
</dbReference>
<sequence length="310" mass="36349">MLQLPDSPPRMKTLVSVDDSYKLCRQLIAKYSATFYLSTLLLSKEKRPAVWAIYAWCRRTDELVDGPASAMTTPETLDLWEKQLESIFAGHPVENFDVALVDTVKRFSMDIQPFRDMIAGQRMDLYRSRYETFEELYVYCYRVAGTVGLMSTAIMGLDDTRNTAPWNRTQQPYVPVQEEIALGIAKQLTNILRDVGEDARRGRIYLPLEDLARFNYTEQDLFKGVVDDRWRALMQFQIERAREFYTRAERGISYLSADARWPVWAALMHYSQILNFIERNDYNVFTQRAYVPQWKKLRTLPLAWMRAQVL</sequence>
<dbReference type="CDD" id="cd00683">
    <property type="entry name" value="Trans_IPPS_HH"/>
    <property type="match status" value="1"/>
</dbReference>
<dbReference type="SFLD" id="SFLDG01212">
    <property type="entry name" value="Phytoene_synthase_like"/>
    <property type="match status" value="1"/>
</dbReference>
<evidence type="ECO:0000256" key="5">
    <source>
        <dbReference type="ARBA" id="ARBA00022679"/>
    </source>
</evidence>
<keyword evidence="5" id="KW-0808">Transferase</keyword>
<dbReference type="GO" id="GO:0016117">
    <property type="term" value="P:carotenoid biosynthetic process"/>
    <property type="evidence" value="ECO:0007669"/>
    <property type="project" value="UniProtKB-KW"/>
</dbReference>
<comment type="pathway">
    <text evidence="2">Carotenoid biosynthesis.</text>
</comment>
<comment type="similarity">
    <text evidence="3">Belongs to the phytoene/squalene synthase family.</text>
</comment>
<dbReference type="FunFam" id="1.10.600.10:FF:000004">
    <property type="entry name" value="Phytoene synthase chloroplastic"/>
    <property type="match status" value="1"/>
</dbReference>
<dbReference type="InterPro" id="IPR019845">
    <property type="entry name" value="Squalene/phytoene_synthase_CS"/>
</dbReference>
<dbReference type="SUPFAM" id="SSF48576">
    <property type="entry name" value="Terpenoid synthases"/>
    <property type="match status" value="1"/>
</dbReference>
<dbReference type="InterPro" id="IPR054866">
    <property type="entry name" value="PhytoSynCyanob"/>
</dbReference>
<reference evidence="7 8" key="1">
    <citation type="submission" date="2017-06" db="EMBL/GenBank/DDBJ databases">
        <title>Genome sequencing of cyanobaciteial culture collection at National Institute for Environmental Studies (NIES).</title>
        <authorList>
            <person name="Hirose Y."/>
            <person name="Shimura Y."/>
            <person name="Fujisawa T."/>
            <person name="Nakamura Y."/>
            <person name="Kawachi M."/>
        </authorList>
    </citation>
    <scope>NUCLEOTIDE SEQUENCE [LARGE SCALE GENOMIC DNA]</scope>
    <source>
        <strain evidence="7 8">NIES-37</strain>
    </source>
</reference>
<evidence type="ECO:0000256" key="6">
    <source>
        <dbReference type="ARBA" id="ARBA00022746"/>
    </source>
</evidence>
<accession>A0A1Z4MXV6</accession>
<dbReference type="PROSITE" id="PS01044">
    <property type="entry name" value="SQUALEN_PHYTOEN_SYN_1"/>
    <property type="match status" value="1"/>
</dbReference>
<dbReference type="PROSITE" id="PS01045">
    <property type="entry name" value="SQUALEN_PHYTOEN_SYN_2"/>
    <property type="match status" value="1"/>
</dbReference>
<dbReference type="AlphaFoldDB" id="A0A1Z4MXV6"/>
<proteinExistence type="inferred from homology"/>
<organism evidence="7 8">
    <name type="scientific">Tolypothrix tenuis PCC 7101</name>
    <dbReference type="NCBI Taxonomy" id="231146"/>
    <lineage>
        <taxon>Bacteria</taxon>
        <taxon>Bacillati</taxon>
        <taxon>Cyanobacteriota</taxon>
        <taxon>Cyanophyceae</taxon>
        <taxon>Nostocales</taxon>
        <taxon>Tolypothrichaceae</taxon>
        <taxon>Tolypothrix</taxon>
    </lineage>
</organism>
<dbReference type="Pfam" id="PF00494">
    <property type="entry name" value="SQS_PSY"/>
    <property type="match status" value="1"/>
</dbReference>
<dbReference type="Proteomes" id="UP000218785">
    <property type="component" value="Chromosome"/>
</dbReference>
<dbReference type="KEGG" id="ttq:NIES37_22260"/>
<evidence type="ECO:0000313" key="7">
    <source>
        <dbReference type="EMBL" id="BAY98278.1"/>
    </source>
</evidence>
<evidence type="ECO:0000256" key="3">
    <source>
        <dbReference type="ARBA" id="ARBA00006251"/>
    </source>
</evidence>
<dbReference type="GO" id="GO:0004311">
    <property type="term" value="F:geranylgeranyl diphosphate synthase activity"/>
    <property type="evidence" value="ECO:0007669"/>
    <property type="project" value="InterPro"/>
</dbReference>
<dbReference type="EMBL" id="AP018248">
    <property type="protein sequence ID" value="BAY98278.1"/>
    <property type="molecule type" value="Genomic_DNA"/>
</dbReference>
<evidence type="ECO:0000256" key="4">
    <source>
        <dbReference type="ARBA" id="ARBA00012396"/>
    </source>
</evidence>
<dbReference type="RefSeq" id="WP_096575568.1">
    <property type="nucleotide sequence ID" value="NZ_CAWNJS010000001.1"/>
</dbReference>
<dbReference type="PANTHER" id="PTHR31480">
    <property type="entry name" value="BIFUNCTIONAL LYCOPENE CYCLASE/PHYTOENE SYNTHASE"/>
    <property type="match status" value="1"/>
</dbReference>
<name>A0A1Z4MXV6_9CYAN</name>
<dbReference type="EC" id="2.5.1.32" evidence="4"/>
<dbReference type="SFLD" id="SFLDS00005">
    <property type="entry name" value="Isoprenoid_Synthase_Type_I"/>
    <property type="match status" value="1"/>
</dbReference>
<dbReference type="Gene3D" id="1.10.600.10">
    <property type="entry name" value="Farnesyl Diphosphate Synthase"/>
    <property type="match status" value="1"/>
</dbReference>
<dbReference type="InterPro" id="IPR033904">
    <property type="entry name" value="Trans_IPPS_HH"/>
</dbReference>
<evidence type="ECO:0000256" key="1">
    <source>
        <dbReference type="ARBA" id="ARBA00001805"/>
    </source>
</evidence>
<keyword evidence="8" id="KW-1185">Reference proteome</keyword>
<comment type="catalytic activity">
    <reaction evidence="1">
        <text>2 (2E,6E,10E)-geranylgeranyl diphosphate = 15-cis-phytoene + 2 diphosphate</text>
        <dbReference type="Rhea" id="RHEA:34475"/>
        <dbReference type="ChEBI" id="CHEBI:27787"/>
        <dbReference type="ChEBI" id="CHEBI:33019"/>
        <dbReference type="ChEBI" id="CHEBI:58756"/>
        <dbReference type="EC" id="2.5.1.32"/>
    </reaction>
</comment>